<protein>
    <recommendedName>
        <fullName evidence="4">ATP-binding protein</fullName>
    </recommendedName>
</protein>
<keyword evidence="3" id="KW-1185">Reference proteome</keyword>
<evidence type="ECO:0000313" key="2">
    <source>
        <dbReference type="EMBL" id="MFC7257029.1"/>
    </source>
</evidence>
<feature type="compositionally biased region" description="Basic and acidic residues" evidence="1">
    <location>
        <begin position="97"/>
        <end position="108"/>
    </location>
</feature>
<dbReference type="AlphaFoldDB" id="A0ABD6A2M6"/>
<dbReference type="Proteomes" id="UP001596434">
    <property type="component" value="Unassembled WGS sequence"/>
</dbReference>
<dbReference type="PANTHER" id="PTHR30121">
    <property type="entry name" value="UNCHARACTERIZED PROTEIN YJGR-RELATED"/>
    <property type="match status" value="1"/>
</dbReference>
<dbReference type="PANTHER" id="PTHR30121:SF6">
    <property type="entry name" value="SLR6007 PROTEIN"/>
    <property type="match status" value="1"/>
</dbReference>
<dbReference type="EMBL" id="JBHTAT010000004">
    <property type="protein sequence ID" value="MFC7257029.1"/>
    <property type="molecule type" value="Genomic_DNA"/>
</dbReference>
<proteinExistence type="predicted"/>
<accession>A0ABD6A2M6</accession>
<gene>
    <name evidence="2" type="ORF">ACFQKE_17355</name>
</gene>
<dbReference type="RefSeq" id="WP_340696297.1">
    <property type="nucleotide sequence ID" value="NZ_JBHTAT010000004.1"/>
</dbReference>
<evidence type="ECO:0000313" key="3">
    <source>
        <dbReference type="Proteomes" id="UP001596434"/>
    </source>
</evidence>
<comment type="caution">
    <text evidence="2">The sequence shown here is derived from an EMBL/GenBank/DDBJ whole genome shotgun (WGS) entry which is preliminary data.</text>
</comment>
<organism evidence="2 3">
    <name type="scientific">Haloplanus litoreus</name>
    <dbReference type="NCBI Taxonomy" id="767515"/>
    <lineage>
        <taxon>Archaea</taxon>
        <taxon>Methanobacteriati</taxon>
        <taxon>Methanobacteriota</taxon>
        <taxon>Stenosarchaea group</taxon>
        <taxon>Halobacteria</taxon>
        <taxon>Halobacteriales</taxon>
        <taxon>Haloferacaceae</taxon>
        <taxon>Haloplanus</taxon>
    </lineage>
</organism>
<evidence type="ECO:0000256" key="1">
    <source>
        <dbReference type="SAM" id="MobiDB-lite"/>
    </source>
</evidence>
<dbReference type="InterPro" id="IPR051162">
    <property type="entry name" value="T4SS_component"/>
</dbReference>
<evidence type="ECO:0008006" key="4">
    <source>
        <dbReference type="Google" id="ProtNLM"/>
    </source>
</evidence>
<sequence>MVRWGGVETKNNDWMTLLSQFSEVSVDIEEAFRSPLSVLLEQATETNEPFLFQAVFTPRRDWTKEAEAHKRNLKMGTTGMWSAFRQEAGAMLFGTSEEERRQRHRPDTPEQIGGTLSGGGDGPSTRHSRMGQIDLKQPTVTFDLSLRAGGEPSVINGVTGAFTALSGPYYGVEEAVDAVDREFEDLCGARLGRTGIRERFGNTNPIIVTSPDELANFVTVPNTGALPKASRGASGGSPDARSPLTATDEELLAKFDTGMCIGEAETATPDRPNIPISLTAEQLTHHVLRASTTGGKTTAMVNDGLSAYEELNGPIFIFDKKGGSMATEYKRAHFRRFGDLDEVIHLPVPGPNGELPAFPFFDIRPQVAAGMSREAAVQEKVDRYNELLEYVLGEEQHNQAFVAQEILSNLIVALFDPVYGDEAFAISDLLGAATRMQTEQVIPDVSDPELHATLRRHFSGDERRFATSIDAVLNRITKLKERDFIWRMLNFVPEWDDDTRQYADEQMLLDLDRLLDSSKVILVDTGEFRPASSNVFTVLMLDYLWSWVRLRERWNRGVPAPDEDTV</sequence>
<dbReference type="GeneID" id="96955315"/>
<feature type="region of interest" description="Disordered" evidence="1">
    <location>
        <begin position="96"/>
        <end position="129"/>
    </location>
</feature>
<reference evidence="2 3" key="1">
    <citation type="journal article" date="2019" name="Int. J. Syst. Evol. Microbiol.">
        <title>The Global Catalogue of Microorganisms (GCM) 10K type strain sequencing project: providing services to taxonomists for standard genome sequencing and annotation.</title>
        <authorList>
            <consortium name="The Broad Institute Genomics Platform"/>
            <consortium name="The Broad Institute Genome Sequencing Center for Infectious Disease"/>
            <person name="Wu L."/>
            <person name="Ma J."/>
        </authorList>
    </citation>
    <scope>NUCLEOTIDE SEQUENCE [LARGE SCALE GENOMIC DNA]</scope>
    <source>
        <strain evidence="2 3">GX21</strain>
    </source>
</reference>
<name>A0ABD6A2M6_9EURY</name>